<dbReference type="InterPro" id="IPR000182">
    <property type="entry name" value="GNAT_dom"/>
</dbReference>
<dbReference type="Pfam" id="PF08445">
    <property type="entry name" value="FR47"/>
    <property type="match status" value="1"/>
</dbReference>
<gene>
    <name evidence="2" type="ORF">JOE57_002023</name>
</gene>
<name>A0ABS2RKT9_9ACTN</name>
<dbReference type="Proteomes" id="UP000704762">
    <property type="component" value="Unassembled WGS sequence"/>
</dbReference>
<feature type="domain" description="N-acetyltransferase" evidence="1">
    <location>
        <begin position="151"/>
        <end position="296"/>
    </location>
</feature>
<dbReference type="PROSITE" id="PS51186">
    <property type="entry name" value="GNAT"/>
    <property type="match status" value="1"/>
</dbReference>
<accession>A0ABS2RKT9</accession>
<organism evidence="2 3">
    <name type="scientific">Microlunatus panaciterrae</name>
    <dbReference type="NCBI Taxonomy" id="400768"/>
    <lineage>
        <taxon>Bacteria</taxon>
        <taxon>Bacillati</taxon>
        <taxon>Actinomycetota</taxon>
        <taxon>Actinomycetes</taxon>
        <taxon>Propionibacteriales</taxon>
        <taxon>Propionibacteriaceae</taxon>
        <taxon>Microlunatus</taxon>
    </lineage>
</organism>
<dbReference type="InterPro" id="IPR013653">
    <property type="entry name" value="GCN5-like_dom"/>
</dbReference>
<dbReference type="RefSeq" id="WP_204917637.1">
    <property type="nucleotide sequence ID" value="NZ_BAAAQP010000002.1"/>
</dbReference>
<evidence type="ECO:0000313" key="2">
    <source>
        <dbReference type="EMBL" id="MBM7799102.1"/>
    </source>
</evidence>
<protein>
    <submittedName>
        <fullName evidence="2">GNAT superfamily N-acetyltransferase</fullName>
    </submittedName>
</protein>
<dbReference type="EMBL" id="JAFBCF010000001">
    <property type="protein sequence ID" value="MBM7799102.1"/>
    <property type="molecule type" value="Genomic_DNA"/>
</dbReference>
<dbReference type="Gene3D" id="3.40.630.30">
    <property type="match status" value="1"/>
</dbReference>
<sequence>MELTFFDQPGSFLERAGDYLAADPLINTVVASVTSRLRTDWAEGVPRDPHVPYWWLVVTDDSGQIVGAGMRSAPAPPYPMYLLPMPDEAAVQVARQLHATGEWSPAANGALPAVRLCMDELGRLAGGTPRTSEHTRLFELGELIMPDPVPGRLRLVSVGEADLAVRWVNAFRAAADEQSGRQPRSGDLGTEDLESMLRRIEQRRIWFWEDGEGRPVHLTGANAPAFGVARIGPVFTPKAHRGHGYASAAVAAVSRHLLGQGARVCLFTDQANPVSNRIYQALGFRPVADMANLVIG</sequence>
<evidence type="ECO:0000313" key="3">
    <source>
        <dbReference type="Proteomes" id="UP000704762"/>
    </source>
</evidence>
<evidence type="ECO:0000259" key="1">
    <source>
        <dbReference type="PROSITE" id="PS51186"/>
    </source>
</evidence>
<dbReference type="InterPro" id="IPR016181">
    <property type="entry name" value="Acyl_CoA_acyltransferase"/>
</dbReference>
<reference evidence="2 3" key="1">
    <citation type="submission" date="2021-01" db="EMBL/GenBank/DDBJ databases">
        <title>Sequencing the genomes of 1000 actinobacteria strains.</title>
        <authorList>
            <person name="Klenk H.-P."/>
        </authorList>
    </citation>
    <scope>NUCLEOTIDE SEQUENCE [LARGE SCALE GENOMIC DNA]</scope>
    <source>
        <strain evidence="2 3">DSM 18662</strain>
    </source>
</reference>
<dbReference type="SUPFAM" id="SSF55729">
    <property type="entry name" value="Acyl-CoA N-acyltransferases (Nat)"/>
    <property type="match status" value="1"/>
</dbReference>
<comment type="caution">
    <text evidence="2">The sequence shown here is derived from an EMBL/GenBank/DDBJ whole genome shotgun (WGS) entry which is preliminary data.</text>
</comment>
<proteinExistence type="predicted"/>
<keyword evidence="3" id="KW-1185">Reference proteome</keyword>